<keyword evidence="9" id="KW-1185">Reference proteome</keyword>
<dbReference type="EMBL" id="BDDX01000003">
    <property type="protein sequence ID" value="GAT90226.1"/>
    <property type="molecule type" value="Genomic_DNA"/>
</dbReference>
<evidence type="ECO:0000256" key="5">
    <source>
        <dbReference type="SAM" id="Phobius"/>
    </source>
</evidence>
<feature type="transmembrane region" description="Helical" evidence="5">
    <location>
        <begin position="27"/>
        <end position="44"/>
    </location>
</feature>
<evidence type="ECO:0000256" key="1">
    <source>
        <dbReference type="ARBA" id="ARBA00004141"/>
    </source>
</evidence>
<dbReference type="Proteomes" id="UP000050269">
    <property type="component" value="Unassembled WGS sequence"/>
</dbReference>
<keyword evidence="2 5" id="KW-0812">Transmembrane</keyword>
<dbReference type="GO" id="GO:0009403">
    <property type="term" value="P:toxin biosynthetic process"/>
    <property type="evidence" value="ECO:0007669"/>
    <property type="project" value="InterPro"/>
</dbReference>
<evidence type="ECO:0000256" key="2">
    <source>
        <dbReference type="ARBA" id="ARBA00022692"/>
    </source>
</evidence>
<dbReference type="GO" id="GO:0016020">
    <property type="term" value="C:membrane"/>
    <property type="evidence" value="ECO:0007669"/>
    <property type="project" value="UniProtKB-SubCell"/>
</dbReference>
<dbReference type="InterPro" id="IPR003825">
    <property type="entry name" value="Colicin-V_CvpA"/>
</dbReference>
<dbReference type="PANTHER" id="PTHR37306:SF1">
    <property type="entry name" value="COLICIN V PRODUCTION PROTEIN"/>
    <property type="match status" value="1"/>
</dbReference>
<keyword evidence="4 5" id="KW-0472">Membrane</keyword>
<dbReference type="EMBL" id="JXDF01000014">
    <property type="protein sequence ID" value="KPN83006.1"/>
    <property type="molecule type" value="Genomic_DNA"/>
</dbReference>
<evidence type="ECO:0000256" key="3">
    <source>
        <dbReference type="ARBA" id="ARBA00022989"/>
    </source>
</evidence>
<comment type="caution">
    <text evidence="6">The sequence shown here is derived from an EMBL/GenBank/DDBJ whole genome shotgun (WGS) entry which is preliminary data.</text>
</comment>
<evidence type="ECO:0000313" key="6">
    <source>
        <dbReference type="EMBL" id="GAT90226.1"/>
    </source>
</evidence>
<organism evidence="6 11">
    <name type="scientific">Apilactobacillus kunkeei</name>
    <dbReference type="NCBI Taxonomy" id="148814"/>
    <lineage>
        <taxon>Bacteria</taxon>
        <taxon>Bacillati</taxon>
        <taxon>Bacillota</taxon>
        <taxon>Bacilli</taxon>
        <taxon>Lactobacillales</taxon>
        <taxon>Lactobacillaceae</taxon>
        <taxon>Apilactobacillus</taxon>
    </lineage>
</organism>
<dbReference type="PATRIC" id="fig|148814.13.peg.556"/>
<dbReference type="Pfam" id="PF02674">
    <property type="entry name" value="Colicin_V"/>
    <property type="match status" value="1"/>
</dbReference>
<reference evidence="6 11" key="2">
    <citation type="journal article" date="2016" name="Syst. Appl. Microbiol.">
        <title>Genomic characterization of a fructophilic bee symbiont Lactobacillus kunkeei reveals its niche-specific adaptation.</title>
        <authorList>
            <person name="Maeno S."/>
            <person name="Tanizawa Y."/>
            <person name="Kanesaki Y."/>
            <person name="Kubota E."/>
            <person name="Kumar H."/>
            <person name="Dicks L."/>
            <person name="Salminen S."/>
            <person name="Nakagawa J."/>
            <person name="Arita M."/>
            <person name="Endo A."/>
        </authorList>
    </citation>
    <scope>NUCLEOTIDE SEQUENCE [LARGE SCALE GENOMIC DNA]</scope>
    <source>
        <strain evidence="6 11">FF30-6</strain>
    </source>
</reference>
<sequence length="161" mass="18257">MLFNIIIFLLLIYGAYDGYHRGLAQEILRVVGFLFSLFVSLYFARDLSQAIFANSSLINDQILCNSISFFIIFLISGIFVRIIISIVDKITHIPVIHQLNALGGTVIGLIIAYVSILFILNVISVLPSNQITKQYHQSSVAEFIVHKTPIISHDLYEKWLR</sequence>
<gene>
    <name evidence="6" type="primary">cvpA</name>
    <name evidence="6" type="ORF">FF306_00321</name>
    <name evidence="7" type="ORF">RZ71_13590</name>
    <name evidence="8" type="ORF">RZ78_10230</name>
</gene>
<proteinExistence type="predicted"/>
<evidence type="ECO:0000313" key="8">
    <source>
        <dbReference type="EMBL" id="KPN83006.1"/>
    </source>
</evidence>
<evidence type="ECO:0000313" key="10">
    <source>
        <dbReference type="Proteomes" id="UP000050269"/>
    </source>
</evidence>
<evidence type="ECO:0000256" key="4">
    <source>
        <dbReference type="ARBA" id="ARBA00023136"/>
    </source>
</evidence>
<evidence type="ECO:0000313" key="7">
    <source>
        <dbReference type="EMBL" id="KOY76561.1"/>
    </source>
</evidence>
<evidence type="ECO:0000313" key="9">
    <source>
        <dbReference type="Proteomes" id="UP000037778"/>
    </source>
</evidence>
<comment type="subcellular location">
    <subcellularLocation>
        <location evidence="1">Membrane</location>
        <topology evidence="1">Multi-pass membrane protein</topology>
    </subcellularLocation>
</comment>
<dbReference type="PANTHER" id="PTHR37306">
    <property type="entry name" value="COLICIN V PRODUCTION PROTEIN"/>
    <property type="match status" value="1"/>
</dbReference>
<dbReference type="RefSeq" id="WP_034534301.1">
    <property type="nucleotide sequence ID" value="NZ_BAABVW010000132.1"/>
</dbReference>
<name>A0A0C3AEY3_9LACO</name>
<dbReference type="AlphaFoldDB" id="A0A0C3AEY3"/>
<reference evidence="9 10" key="1">
    <citation type="journal article" date="2015" name="Genome Biol. Evol.">
        <title>Functionally Structured Genomes in Lactobacillus kunkeei Colonizing the Honey Crop and Food Products of Honeybees and Stingless Bees.</title>
        <authorList>
            <person name="Tamarit D."/>
            <person name="Ellegaard K.M."/>
            <person name="Wikander J."/>
            <person name="Olofsson T."/>
            <person name="Vasquez A."/>
            <person name="Andersson S.G."/>
        </authorList>
    </citation>
    <scope>NUCLEOTIDE SEQUENCE [LARGE SCALE GENOMIC DNA]</scope>
    <source>
        <strain evidence="7 9">LAko</strain>
        <strain evidence="8 10">LMbo</strain>
    </source>
</reference>
<evidence type="ECO:0000313" key="11">
    <source>
        <dbReference type="Proteomes" id="UP000186588"/>
    </source>
</evidence>
<dbReference type="Proteomes" id="UP000186588">
    <property type="component" value="Unassembled WGS sequence"/>
</dbReference>
<accession>A0A0C3AEY3</accession>
<feature type="transmembrane region" description="Helical" evidence="5">
    <location>
        <begin position="106"/>
        <end position="126"/>
    </location>
</feature>
<dbReference type="EMBL" id="JXCY01000005">
    <property type="protein sequence ID" value="KOY76561.1"/>
    <property type="molecule type" value="Genomic_DNA"/>
</dbReference>
<dbReference type="Proteomes" id="UP000037778">
    <property type="component" value="Unassembled WGS sequence"/>
</dbReference>
<protein>
    <submittedName>
        <fullName evidence="6">Colicin V production protein</fullName>
    </submittedName>
</protein>
<keyword evidence="3 5" id="KW-1133">Transmembrane helix</keyword>
<feature type="transmembrane region" description="Helical" evidence="5">
    <location>
        <begin position="65"/>
        <end position="86"/>
    </location>
</feature>